<organism evidence="12">
    <name type="scientific">Musca domestica</name>
    <name type="common">House fly</name>
    <dbReference type="NCBI Taxonomy" id="7370"/>
    <lineage>
        <taxon>Eukaryota</taxon>
        <taxon>Metazoa</taxon>
        <taxon>Ecdysozoa</taxon>
        <taxon>Arthropoda</taxon>
        <taxon>Hexapoda</taxon>
        <taxon>Insecta</taxon>
        <taxon>Pterygota</taxon>
        <taxon>Neoptera</taxon>
        <taxon>Endopterygota</taxon>
        <taxon>Diptera</taxon>
        <taxon>Brachycera</taxon>
        <taxon>Muscomorpha</taxon>
        <taxon>Muscoidea</taxon>
        <taxon>Muscidae</taxon>
        <taxon>Musca</taxon>
    </lineage>
</organism>
<keyword evidence="6" id="KW-0732">Signal</keyword>
<keyword evidence="10" id="KW-0812">Transmembrane</keyword>
<dbReference type="GO" id="GO:0038098">
    <property type="term" value="P:sequestering of BMP from receptor via BMP binding"/>
    <property type="evidence" value="ECO:0007669"/>
    <property type="project" value="TreeGrafter"/>
</dbReference>
<comment type="caution">
    <text evidence="9">Lacks conserved residue(s) required for the propagation of feature annotation.</text>
</comment>
<dbReference type="GO" id="GO:0036122">
    <property type="term" value="F:BMP binding"/>
    <property type="evidence" value="ECO:0007669"/>
    <property type="project" value="TreeGrafter"/>
</dbReference>
<evidence type="ECO:0000256" key="10">
    <source>
        <dbReference type="SAM" id="Phobius"/>
    </source>
</evidence>
<evidence type="ECO:0000256" key="4">
    <source>
        <dbReference type="ARBA" id="ARBA00022525"/>
    </source>
</evidence>
<feature type="domain" description="CTCK" evidence="11">
    <location>
        <begin position="55"/>
        <end position="145"/>
    </location>
</feature>
<dbReference type="EnsemblMetazoa" id="MDOA000854-RA">
    <property type="protein sequence ID" value="MDOA000854-PA"/>
    <property type="gene ID" value="MDOA000854"/>
</dbReference>
<proteinExistence type="predicted"/>
<feature type="transmembrane region" description="Helical" evidence="10">
    <location>
        <begin position="12"/>
        <end position="32"/>
    </location>
</feature>
<protein>
    <recommendedName>
        <fullName evidence="3">Bursicon</fullName>
    </recommendedName>
    <alternativeName>
        <fullName evidence="8">Bursicon subunit alpha</fullName>
    </alternativeName>
</protein>
<dbReference type="PANTHER" id="PTHR15283:SF7">
    <property type="entry name" value="BURSICON"/>
    <property type="match status" value="1"/>
</dbReference>
<evidence type="ECO:0000259" key="11">
    <source>
        <dbReference type="PROSITE" id="PS01225"/>
    </source>
</evidence>
<dbReference type="Pfam" id="PF03045">
    <property type="entry name" value="DAN"/>
    <property type="match status" value="1"/>
</dbReference>
<dbReference type="InterPro" id="IPR004133">
    <property type="entry name" value="DAN_dom"/>
</dbReference>
<keyword evidence="10" id="KW-1133">Transmembrane helix</keyword>
<evidence type="ECO:0000256" key="3">
    <source>
        <dbReference type="ARBA" id="ARBA00018035"/>
    </source>
</evidence>
<dbReference type="KEGG" id="mde:101890416"/>
<dbReference type="InterPro" id="IPR029034">
    <property type="entry name" value="Cystine-knot_cytokine"/>
</dbReference>
<dbReference type="GO" id="GO:0009887">
    <property type="term" value="P:animal organ morphogenesis"/>
    <property type="evidence" value="ECO:0007669"/>
    <property type="project" value="TreeGrafter"/>
</dbReference>
<dbReference type="VEuPathDB" id="VectorBase:MDOMA2_005672"/>
<dbReference type="VEuPathDB" id="VectorBase:MDOA000854"/>
<keyword evidence="7 9" id="KW-1015">Disulfide bond</keyword>
<evidence type="ECO:0000256" key="6">
    <source>
        <dbReference type="ARBA" id="ARBA00022729"/>
    </source>
</evidence>
<evidence type="ECO:0000256" key="2">
    <source>
        <dbReference type="ARBA" id="ARBA00011633"/>
    </source>
</evidence>
<dbReference type="PROSITE" id="PS01225">
    <property type="entry name" value="CTCK_2"/>
    <property type="match status" value="1"/>
</dbReference>
<dbReference type="STRING" id="7370.A0A1I8M3F5"/>
<dbReference type="FunFam" id="2.10.90.10:FF:000054">
    <property type="entry name" value="Bursicon"/>
    <property type="match status" value="1"/>
</dbReference>
<dbReference type="OrthoDB" id="6493004at2759"/>
<keyword evidence="5" id="KW-0372">Hormone</keyword>
<evidence type="ECO:0000313" key="12">
    <source>
        <dbReference type="EnsemblMetazoa" id="MDOA000854-PA"/>
    </source>
</evidence>
<reference evidence="12" key="1">
    <citation type="submission" date="2020-05" db="UniProtKB">
        <authorList>
            <consortium name="EnsemblMetazoa"/>
        </authorList>
    </citation>
    <scope>IDENTIFICATION</scope>
    <source>
        <strain evidence="12">Aabys</strain>
    </source>
</reference>
<dbReference type="GO" id="GO:0005615">
    <property type="term" value="C:extracellular space"/>
    <property type="evidence" value="ECO:0007669"/>
    <property type="project" value="TreeGrafter"/>
</dbReference>
<accession>A0A1I8M3F5</accession>
<dbReference type="RefSeq" id="XP_005179453.2">
    <property type="nucleotide sequence ID" value="XM_005179396.3"/>
</dbReference>
<evidence type="ECO:0000256" key="1">
    <source>
        <dbReference type="ARBA" id="ARBA00004613"/>
    </source>
</evidence>
<dbReference type="GO" id="GO:0005179">
    <property type="term" value="F:hormone activity"/>
    <property type="evidence" value="ECO:0007669"/>
    <property type="project" value="UniProtKB-KW"/>
</dbReference>
<comment type="subunit">
    <text evidence="2">Heterodimer of burs and pburs.</text>
</comment>
<name>A0A1I8M3F5_MUSDO</name>
<dbReference type="PANTHER" id="PTHR15283">
    <property type="entry name" value="GREMLIN 1"/>
    <property type="match status" value="1"/>
</dbReference>
<keyword evidence="10" id="KW-0472">Membrane</keyword>
<dbReference type="GO" id="GO:0007593">
    <property type="term" value="P:chitin-based cuticle sclerotization"/>
    <property type="evidence" value="ECO:0007669"/>
    <property type="project" value="UniProtKB-ARBA"/>
</dbReference>
<dbReference type="InterPro" id="IPR006207">
    <property type="entry name" value="Cys_knot_C"/>
</dbReference>
<evidence type="ECO:0000256" key="5">
    <source>
        <dbReference type="ARBA" id="ARBA00022702"/>
    </source>
</evidence>
<gene>
    <name evidence="12" type="primary">101890416</name>
</gene>
<dbReference type="Gene3D" id="2.10.90.10">
    <property type="entry name" value="Cystine-knot cytokines"/>
    <property type="match status" value="1"/>
</dbReference>
<sequence length="176" mass="19490">MEASVFRCNNQNLRYGILSYGMLLMILIQFGLDAVRGDNAVIGTDNDISHIGDDCQVTPVIHVLQYPGCVPKPIPSFACVGRCASYIQVSGSKIWQMERSCMCCQESGEREAAVSLFCPKVKHGERKFKKVLTKAPLECMCRPCTSIEESGIVPQEIAGYSDEGPLNNHFRRIALQ</sequence>
<evidence type="ECO:0000256" key="7">
    <source>
        <dbReference type="ARBA" id="ARBA00023157"/>
    </source>
</evidence>
<keyword evidence="4" id="KW-0964">Secreted</keyword>
<dbReference type="GO" id="GO:0048067">
    <property type="term" value="P:cuticle pigmentation"/>
    <property type="evidence" value="ECO:0007669"/>
    <property type="project" value="UniProtKB-ARBA"/>
</dbReference>
<evidence type="ECO:0000256" key="9">
    <source>
        <dbReference type="PROSITE-ProRule" id="PRU00039"/>
    </source>
</evidence>
<dbReference type="eggNOG" id="KOG1216">
    <property type="taxonomic scope" value="Eukaryota"/>
</dbReference>
<dbReference type="AlphaFoldDB" id="A0A1I8M3F5"/>
<evidence type="ECO:0000256" key="8">
    <source>
        <dbReference type="ARBA" id="ARBA00029634"/>
    </source>
</evidence>
<comment type="subcellular location">
    <subcellularLocation>
        <location evidence="1">Secreted</location>
    </subcellularLocation>
</comment>
<feature type="disulfide bond" evidence="9">
    <location>
        <begin position="69"/>
        <end position="118"/>
    </location>
</feature>